<feature type="domain" description="HNH nuclease" evidence="1">
    <location>
        <begin position="20"/>
        <end position="88"/>
    </location>
</feature>
<proteinExistence type="predicted"/>
<protein>
    <recommendedName>
        <fullName evidence="1">HNH nuclease domain-containing protein</fullName>
    </recommendedName>
</protein>
<evidence type="ECO:0000259" key="1">
    <source>
        <dbReference type="Pfam" id="PF13391"/>
    </source>
</evidence>
<dbReference type="AlphaFoldDB" id="A0AAW0FSJ6"/>
<accession>A0AAW0FSJ6</accession>
<dbReference type="EMBL" id="JASBNA010000050">
    <property type="protein sequence ID" value="KAK7680341.1"/>
    <property type="molecule type" value="Genomic_DNA"/>
</dbReference>
<evidence type="ECO:0000313" key="3">
    <source>
        <dbReference type="Proteomes" id="UP001385951"/>
    </source>
</evidence>
<organism evidence="2 3">
    <name type="scientific">Cerrena zonata</name>
    <dbReference type="NCBI Taxonomy" id="2478898"/>
    <lineage>
        <taxon>Eukaryota</taxon>
        <taxon>Fungi</taxon>
        <taxon>Dikarya</taxon>
        <taxon>Basidiomycota</taxon>
        <taxon>Agaricomycotina</taxon>
        <taxon>Agaricomycetes</taxon>
        <taxon>Polyporales</taxon>
        <taxon>Cerrenaceae</taxon>
        <taxon>Cerrena</taxon>
    </lineage>
</organism>
<name>A0AAW0FSJ6_9APHY</name>
<keyword evidence="3" id="KW-1185">Reference proteome</keyword>
<evidence type="ECO:0000313" key="2">
    <source>
        <dbReference type="EMBL" id="KAK7680341.1"/>
    </source>
</evidence>
<dbReference type="InterPro" id="IPR003615">
    <property type="entry name" value="HNH_nuc"/>
</dbReference>
<comment type="caution">
    <text evidence="2">The sequence shown here is derived from an EMBL/GenBank/DDBJ whole genome shotgun (WGS) entry which is preliminary data.</text>
</comment>
<sequence length="232" mass="25792">MDTSVPATGGIKFSSVAVGQPRTTIEVAHIIPHHLKKNDNVTRRVAAAFQLFGGIATNIQNDIDQQCNGIPMDICLHRSFDRLEWSIEVLAGVYYLRFVRYPTASPAIGVASQVVQRNMTLTFGGNNNEKPKAELCNVHHAICRFVHMVGMADIFDEIEDDDDEYVPSLKLVIAEDGTEMELEDEDEEVVNKVEIGDDGDIPYVKPSVSTSGNDRNVRFLKEGYPRETVLVN</sequence>
<reference evidence="2 3" key="1">
    <citation type="submission" date="2022-09" db="EMBL/GenBank/DDBJ databases">
        <authorList>
            <person name="Palmer J.M."/>
        </authorList>
    </citation>
    <scope>NUCLEOTIDE SEQUENCE [LARGE SCALE GENOMIC DNA]</scope>
    <source>
        <strain evidence="2 3">DSM 7382</strain>
    </source>
</reference>
<dbReference type="Proteomes" id="UP001385951">
    <property type="component" value="Unassembled WGS sequence"/>
</dbReference>
<gene>
    <name evidence="2" type="ORF">QCA50_016581</name>
</gene>
<dbReference type="Pfam" id="PF13391">
    <property type="entry name" value="HNH_2"/>
    <property type="match status" value="1"/>
</dbReference>